<accession>E3RRZ0</accession>
<sequence>MSAPNNSNPTRAPNVAEKRLAETIDNIYSGNPQQHAFGKDGVAITEDAKNIRKEFDDFNKNATGVEKKQTPSTQSNLSLGESSNAAGSSKNQGANSTVGGLLDELCSETVAYDICRLEADDAHMLG</sequence>
<name>E3RRZ0_PYRTT</name>
<protein>
    <submittedName>
        <fullName evidence="2">Uncharacterized protein</fullName>
    </submittedName>
</protein>
<feature type="compositionally biased region" description="Polar residues" evidence="1">
    <location>
        <begin position="70"/>
        <end position="98"/>
    </location>
</feature>
<dbReference type="KEGG" id="pte:PTT_11633"/>
<feature type="region of interest" description="Disordered" evidence="1">
    <location>
        <begin position="58"/>
        <end position="98"/>
    </location>
</feature>
<evidence type="ECO:0000313" key="2">
    <source>
        <dbReference type="EMBL" id="EFQ91510.1"/>
    </source>
</evidence>
<gene>
    <name evidence="2" type="ORF">PTT_11633</name>
</gene>
<dbReference type="Proteomes" id="UP000001067">
    <property type="component" value="Unassembled WGS sequence"/>
</dbReference>
<feature type="compositionally biased region" description="Basic and acidic residues" evidence="1">
    <location>
        <begin position="58"/>
        <end position="69"/>
    </location>
</feature>
<dbReference type="HOGENOM" id="CLU_1982706_0_0_1"/>
<evidence type="ECO:0000256" key="1">
    <source>
        <dbReference type="SAM" id="MobiDB-lite"/>
    </source>
</evidence>
<evidence type="ECO:0000313" key="3">
    <source>
        <dbReference type="Proteomes" id="UP000001067"/>
    </source>
</evidence>
<reference evidence="2 3" key="1">
    <citation type="journal article" date="2010" name="Genome Biol.">
        <title>A first genome assembly of the barley fungal pathogen Pyrenophora teres f. teres.</title>
        <authorList>
            <person name="Ellwood S.R."/>
            <person name="Liu Z."/>
            <person name="Syme R.A."/>
            <person name="Lai Z."/>
            <person name="Hane J.K."/>
            <person name="Keiper F."/>
            <person name="Moffat C.S."/>
            <person name="Oliver R.P."/>
            <person name="Friesen T.L."/>
        </authorList>
    </citation>
    <scope>NUCLEOTIDE SEQUENCE [LARGE SCALE GENOMIC DNA]</scope>
    <source>
        <strain evidence="2 3">0-1</strain>
    </source>
</reference>
<dbReference type="AlphaFoldDB" id="E3RRZ0"/>
<organism evidence="3">
    <name type="scientific">Pyrenophora teres f. teres (strain 0-1)</name>
    <name type="common">Barley net blotch fungus</name>
    <name type="synonym">Drechslera teres f. teres</name>
    <dbReference type="NCBI Taxonomy" id="861557"/>
    <lineage>
        <taxon>Eukaryota</taxon>
        <taxon>Fungi</taxon>
        <taxon>Dikarya</taxon>
        <taxon>Ascomycota</taxon>
        <taxon>Pezizomycotina</taxon>
        <taxon>Dothideomycetes</taxon>
        <taxon>Pleosporomycetidae</taxon>
        <taxon>Pleosporales</taxon>
        <taxon>Pleosporineae</taxon>
        <taxon>Pleosporaceae</taxon>
        <taxon>Pyrenophora</taxon>
    </lineage>
</organism>
<keyword evidence="3" id="KW-1185">Reference proteome</keyword>
<proteinExistence type="predicted"/>
<dbReference type="EMBL" id="GL534749">
    <property type="protein sequence ID" value="EFQ91510.1"/>
    <property type="molecule type" value="Genomic_DNA"/>
</dbReference>